<sequence length="592" mass="69115">MACSKMSVDLECCICLEEDIERVDTIPCQHTVCRPCYLKPMINKCPVCRVRWIARERDPLAKDYTGEHYAHTYGFFAVNIDEESEEEEEEQVIEEEPQTPEIDPEEIELPRRFVDERIEYFLATGLRIDYVLTRGYCPSIQADEQEVLYLPLYTIYCNAYDANDDILHGQEIEITIQITRGECGSGWCEAQFVYVSITDSEDSGPKPITHSVKGGIGAVRFSREEIEFELQTPLPIESRTSYSHFEWEITTPYFKINQTGEELYPWAVLDFYEEEFWEPIVEPLDGPVDVDMSSYSAIGGIASMLRVTAAARRDNDEQYNEIIGRHVSRKVLNGGAEKDYIYLREINGKEFSIYDKIGNCFVGTNKTGITLPFTHVPSPAAIRGNHHILKEPEYIYGEERDTSYETALQSFDDWELIKREELLQRRYKREEQNLKYTSNRLFYFEKEFEEIMEDKWAIESYMCEDDDNTKPEYTTDMRVACEQRDRHGTDIVKCRLDKEVGSRRMHTLIDGESGVGKSFLAGHLSRGLVFDLDWITPNEDGSKPELPEDLHYPIIILGKRFDYDMREITKRLLYKKEYVVVKLSYMYFFYCI</sequence>
<dbReference type="Gene3D" id="3.30.40.10">
    <property type="entry name" value="Zinc/RING finger domain, C3HC4 (zinc finger)"/>
    <property type="match status" value="1"/>
</dbReference>
<dbReference type="SUPFAM" id="SSF57850">
    <property type="entry name" value="RING/U-box"/>
    <property type="match status" value="1"/>
</dbReference>
<proteinExistence type="predicted"/>
<dbReference type="InterPro" id="IPR013083">
    <property type="entry name" value="Znf_RING/FYVE/PHD"/>
</dbReference>
<dbReference type="InterPro" id="IPR017907">
    <property type="entry name" value="Znf_RING_CS"/>
</dbReference>
<organism evidence="6">
    <name type="scientific">Ostreid herpesvirus 1</name>
    <name type="common">OsHV-1</name>
    <name type="synonym">Pacific oyster herpesvirus</name>
    <dbReference type="NCBI Taxonomy" id="261939"/>
    <lineage>
        <taxon>Viruses</taxon>
        <taxon>Duplodnaviria</taxon>
        <taxon>Heunggongvirae</taxon>
        <taxon>Peploviricota</taxon>
        <taxon>Herviviricetes</taxon>
        <taxon>Herpesvirales</taxon>
        <taxon>Malacoherpesviridae</taxon>
        <taxon>Ostreavirus</taxon>
        <taxon>Ostreavirus ostreidmalaco1</taxon>
    </lineage>
</organism>
<dbReference type="PROSITE" id="PS00518">
    <property type="entry name" value="ZF_RING_1"/>
    <property type="match status" value="1"/>
</dbReference>
<keyword evidence="2 4" id="KW-0863">Zinc-finger</keyword>
<evidence type="ECO:0000256" key="2">
    <source>
        <dbReference type="ARBA" id="ARBA00022771"/>
    </source>
</evidence>
<reference evidence="6" key="1">
    <citation type="journal article" date="2013" name="Virus Res.">
        <title>Genome exploration of six variants of the Ostreid Herpesvirus 1 and characterization of large deletion in OsHV-1?Var specimens.</title>
        <authorList>
            <person name="Martenot C."/>
            <person name="Travaille E."/>
            <person name="Lethuillier O."/>
            <person name="Lelong C."/>
            <person name="Houssin M."/>
        </authorList>
    </citation>
    <scope>NUCLEOTIDE SEQUENCE</scope>
    <source>
        <strain evidence="6">001-ORF9</strain>
    </source>
</reference>
<dbReference type="GeneID" id="2948235"/>
<accession>V9QL87</accession>
<evidence type="ECO:0000259" key="5">
    <source>
        <dbReference type="PROSITE" id="PS50089"/>
    </source>
</evidence>
<dbReference type="InterPro" id="IPR001841">
    <property type="entry name" value="Znf_RING"/>
</dbReference>
<dbReference type="SMART" id="SM00184">
    <property type="entry name" value="RING"/>
    <property type="match status" value="1"/>
</dbReference>
<feature type="domain" description="RING-type" evidence="5">
    <location>
        <begin position="12"/>
        <end position="49"/>
    </location>
</feature>
<evidence type="ECO:0000256" key="1">
    <source>
        <dbReference type="ARBA" id="ARBA00022723"/>
    </source>
</evidence>
<organismHost>
    <name type="scientific">Pecten maximus</name>
    <name type="common">King scallop</name>
    <name type="synonym">Pilgrim's clam</name>
    <dbReference type="NCBI Taxonomy" id="6579"/>
</organismHost>
<dbReference type="RefSeq" id="YP_024554.1">
    <property type="nucleotide sequence ID" value="NC_005881.2"/>
</dbReference>
<dbReference type="CDD" id="cd16449">
    <property type="entry name" value="RING-HC"/>
    <property type="match status" value="1"/>
</dbReference>
<evidence type="ECO:0000256" key="3">
    <source>
        <dbReference type="ARBA" id="ARBA00022833"/>
    </source>
</evidence>
<dbReference type="GO" id="GO:0008270">
    <property type="term" value="F:zinc ion binding"/>
    <property type="evidence" value="ECO:0007669"/>
    <property type="project" value="UniProtKB-KW"/>
</dbReference>
<keyword evidence="1" id="KW-0479">Metal-binding</keyword>
<name>V9QL87_OSHV1</name>
<protein>
    <recommendedName>
        <fullName evidence="5">RING-type domain-containing protein</fullName>
    </recommendedName>
</protein>
<evidence type="ECO:0000256" key="4">
    <source>
        <dbReference type="PROSITE-ProRule" id="PRU00175"/>
    </source>
</evidence>
<keyword evidence="3" id="KW-0862">Zinc</keyword>
<dbReference type="EMBL" id="KF517128">
    <property type="protein sequence ID" value="AHC31150.1"/>
    <property type="molecule type" value="Genomic_DNA"/>
</dbReference>
<dbReference type="PROSITE" id="PS50089">
    <property type="entry name" value="ZF_RING_2"/>
    <property type="match status" value="1"/>
</dbReference>
<dbReference type="Pfam" id="PF00097">
    <property type="entry name" value="zf-C3HC4"/>
    <property type="match status" value="1"/>
</dbReference>
<dbReference type="InterPro" id="IPR018957">
    <property type="entry name" value="Znf_C3HC4_RING-type"/>
</dbReference>
<evidence type="ECO:0000313" key="6">
    <source>
        <dbReference type="EMBL" id="AHC31150.1"/>
    </source>
</evidence>
<organismHost>
    <name type="scientific">Magallana gigas</name>
    <name type="common">Pacific oyster</name>
    <name type="synonym">Crassostrea gigas</name>
    <dbReference type="NCBI Taxonomy" id="29159"/>
</organismHost>
<dbReference type="KEGG" id="vg:2948235"/>